<dbReference type="Proteomes" id="UP000250163">
    <property type="component" value="Chromosome MORIYA"/>
</dbReference>
<evidence type="ECO:0000256" key="6">
    <source>
        <dbReference type="PIRSR" id="PIRSR602129-50"/>
    </source>
</evidence>
<dbReference type="OrthoDB" id="9803665at2"/>
<dbReference type="SUPFAM" id="SSF53383">
    <property type="entry name" value="PLP-dependent transferases"/>
    <property type="match status" value="1"/>
</dbReference>
<dbReference type="Gene3D" id="3.90.1150.10">
    <property type="entry name" value="Aspartate Aminotransferase, domain 1"/>
    <property type="match status" value="1"/>
</dbReference>
<dbReference type="EMBL" id="LS483250">
    <property type="protein sequence ID" value="SQD76713.1"/>
    <property type="molecule type" value="Genomic_DNA"/>
</dbReference>
<dbReference type="InterPro" id="IPR015422">
    <property type="entry name" value="PyrdxlP-dep_Trfase_small"/>
</dbReference>
<evidence type="ECO:0000256" key="1">
    <source>
        <dbReference type="ARBA" id="ARBA00001933"/>
    </source>
</evidence>
<evidence type="ECO:0000313" key="8">
    <source>
        <dbReference type="EMBL" id="SQD76713.1"/>
    </source>
</evidence>
<dbReference type="PANTHER" id="PTHR45677:SF8">
    <property type="entry name" value="CYSTEINE SULFINIC ACID DECARBOXYLASE"/>
    <property type="match status" value="1"/>
</dbReference>
<dbReference type="KEGG" id="mya:MORIYA_0235"/>
<dbReference type="InterPro" id="IPR015421">
    <property type="entry name" value="PyrdxlP-dep_Trfase_major"/>
</dbReference>
<dbReference type="GO" id="GO:0030170">
    <property type="term" value="F:pyridoxal phosphate binding"/>
    <property type="evidence" value="ECO:0007669"/>
    <property type="project" value="InterPro"/>
</dbReference>
<dbReference type="PANTHER" id="PTHR45677">
    <property type="entry name" value="GLUTAMATE DECARBOXYLASE-RELATED"/>
    <property type="match status" value="1"/>
</dbReference>
<evidence type="ECO:0000256" key="5">
    <source>
        <dbReference type="ARBA" id="ARBA00023239"/>
    </source>
</evidence>
<keyword evidence="4 6" id="KW-0663">Pyridoxal phosphate</keyword>
<evidence type="ECO:0000256" key="3">
    <source>
        <dbReference type="ARBA" id="ARBA00022793"/>
    </source>
</evidence>
<dbReference type="AlphaFoldDB" id="A0A330LJ64"/>
<keyword evidence="3" id="KW-0210">Decarboxylase</keyword>
<comment type="cofactor">
    <cofactor evidence="1 6 7">
        <name>pyridoxal 5'-phosphate</name>
        <dbReference type="ChEBI" id="CHEBI:597326"/>
    </cofactor>
</comment>
<comment type="similarity">
    <text evidence="2 7">Belongs to the group II decarboxylase family.</text>
</comment>
<dbReference type="Gene3D" id="3.40.640.10">
    <property type="entry name" value="Type I PLP-dependent aspartate aminotransferase-like (Major domain)"/>
    <property type="match status" value="1"/>
</dbReference>
<proteinExistence type="inferred from homology"/>
<gene>
    <name evidence="8" type="ORF">MORIYA_0235</name>
</gene>
<dbReference type="InterPro" id="IPR002129">
    <property type="entry name" value="PyrdxlP-dep_de-COase"/>
</dbReference>
<name>A0A330LJ64_9GAMM</name>
<dbReference type="RefSeq" id="WP_112711965.1">
    <property type="nucleotide sequence ID" value="NZ_LS483250.1"/>
</dbReference>
<sequence>MRKTCLNLLNEDVVNQISPHFQQLYQEVFADYFSRDPARWPVFAEPGFASMIEFRTLQLSQDQRLSAYPNGPELQQELLENSTMPTGRKKPNGKSDDMLAFAAALSKNWENPSSVENVVTMPCDPAIYGSMMGTLANPNLVYSEYSGMADQLEKNVVRQIASLVDYDVTQATGLFTQGGTFCNLYGYLLGLRKSLPNAKFTGMGMIEDYRILNSQGGHYSNMTNLSLLGVDIRNKTLRIKVTDSHDIDLDDMEQQLRACFTVNCRVPTIMLTMGTTDTFAVDQVKLVYDLRNRLCEEYEVSVKPHIHVDAAVGWSMIFFNSYDFANNPLEINQATLIGIERTMERVKELKYADSFTVDFQKWGYVPYTSSLIMIKNKDDMKALENDPENFSYFEHDLQGQTHLQSTIECSRGAAGLFGAYSALKYMGLEGYQIILSHCLQNANYFRSELLKLGCVRLITPENQGPSVGFRLYNPALVTDVDAEFEIEQQCMTNPDYAERLLRNNSWHREIFNQCGKVGLYTNWVEFISRSAYNEYDKYTYIPGEKAVFMNPATGRKQIDTFIANIRRVIGC</sequence>
<reference evidence="9" key="1">
    <citation type="submission" date="2018-05" db="EMBL/GenBank/DDBJ databases">
        <authorList>
            <person name="Cea G.-C."/>
            <person name="William W."/>
        </authorList>
    </citation>
    <scope>NUCLEOTIDE SEQUENCE [LARGE SCALE GENOMIC DNA]</scope>
    <source>
        <strain evidence="9">DB21MT 5</strain>
    </source>
</reference>
<evidence type="ECO:0000256" key="2">
    <source>
        <dbReference type="ARBA" id="ARBA00009533"/>
    </source>
</evidence>
<evidence type="ECO:0000256" key="7">
    <source>
        <dbReference type="RuleBase" id="RU000382"/>
    </source>
</evidence>
<evidence type="ECO:0000313" key="9">
    <source>
        <dbReference type="Proteomes" id="UP000250163"/>
    </source>
</evidence>
<dbReference type="GO" id="GO:0005737">
    <property type="term" value="C:cytoplasm"/>
    <property type="evidence" value="ECO:0007669"/>
    <property type="project" value="TreeGrafter"/>
</dbReference>
<protein>
    <submittedName>
        <fullName evidence="8">Decarboxylase, group II</fullName>
    </submittedName>
</protein>
<evidence type="ECO:0000256" key="4">
    <source>
        <dbReference type="ARBA" id="ARBA00022898"/>
    </source>
</evidence>
<organism evidence="8 9">
    <name type="scientific">Moritella yayanosii</name>
    <dbReference type="NCBI Taxonomy" id="69539"/>
    <lineage>
        <taxon>Bacteria</taxon>
        <taxon>Pseudomonadati</taxon>
        <taxon>Pseudomonadota</taxon>
        <taxon>Gammaproteobacteria</taxon>
        <taxon>Alteromonadales</taxon>
        <taxon>Moritellaceae</taxon>
        <taxon>Moritella</taxon>
    </lineage>
</organism>
<dbReference type="InterPro" id="IPR015424">
    <property type="entry name" value="PyrdxlP-dep_Trfase"/>
</dbReference>
<dbReference type="GO" id="GO:0019752">
    <property type="term" value="P:carboxylic acid metabolic process"/>
    <property type="evidence" value="ECO:0007669"/>
    <property type="project" value="InterPro"/>
</dbReference>
<keyword evidence="9" id="KW-1185">Reference proteome</keyword>
<accession>A0A330LJ64</accession>
<dbReference type="Pfam" id="PF00282">
    <property type="entry name" value="Pyridoxal_deC"/>
    <property type="match status" value="1"/>
</dbReference>
<dbReference type="GO" id="GO:0016831">
    <property type="term" value="F:carboxy-lyase activity"/>
    <property type="evidence" value="ECO:0007669"/>
    <property type="project" value="UniProtKB-KW"/>
</dbReference>
<feature type="modified residue" description="N6-(pyridoxal phosphate)lysine" evidence="6">
    <location>
        <position position="361"/>
    </location>
</feature>
<keyword evidence="5 7" id="KW-0456">Lyase</keyword>